<gene>
    <name evidence="14" type="ORF">MNBD_GAMMA17-1248</name>
</gene>
<evidence type="ECO:0000256" key="9">
    <source>
        <dbReference type="ARBA" id="ARBA00022842"/>
    </source>
</evidence>
<evidence type="ECO:0000256" key="6">
    <source>
        <dbReference type="ARBA" id="ARBA00022723"/>
    </source>
</evidence>
<dbReference type="Gene3D" id="1.10.150.20">
    <property type="entry name" value="5' to 3' exonuclease, C-terminal subdomain"/>
    <property type="match status" value="2"/>
</dbReference>
<name>A0A3B0ZJM1_9ZZZZ</name>
<dbReference type="SUPFAM" id="SSF56091">
    <property type="entry name" value="DNA ligase/mRNA capping enzyme, catalytic domain"/>
    <property type="match status" value="1"/>
</dbReference>
<dbReference type="NCBIfam" id="TIGR00575">
    <property type="entry name" value="dnlj"/>
    <property type="match status" value="1"/>
</dbReference>
<dbReference type="InterPro" id="IPR012340">
    <property type="entry name" value="NA-bd_OB-fold"/>
</dbReference>
<dbReference type="InterPro" id="IPR001679">
    <property type="entry name" value="DNA_ligase"/>
</dbReference>
<dbReference type="Gene3D" id="3.30.470.30">
    <property type="entry name" value="DNA ligase/mRNA capping enzyme"/>
    <property type="match status" value="1"/>
</dbReference>
<reference evidence="14" key="1">
    <citation type="submission" date="2018-06" db="EMBL/GenBank/DDBJ databases">
        <authorList>
            <person name="Zhirakovskaya E."/>
        </authorList>
    </citation>
    <scope>NUCLEOTIDE SEQUENCE</scope>
</reference>
<keyword evidence="11" id="KW-0234">DNA repair</keyword>
<dbReference type="FunFam" id="3.40.50.10190:FF:000054">
    <property type="entry name" value="DNA ligase"/>
    <property type="match status" value="1"/>
</dbReference>
<dbReference type="Pfam" id="PF14520">
    <property type="entry name" value="HHH_5"/>
    <property type="match status" value="1"/>
</dbReference>
<accession>A0A3B0ZJM1</accession>
<dbReference type="GO" id="GO:0003677">
    <property type="term" value="F:DNA binding"/>
    <property type="evidence" value="ECO:0007669"/>
    <property type="project" value="InterPro"/>
</dbReference>
<evidence type="ECO:0000256" key="1">
    <source>
        <dbReference type="ARBA" id="ARBA00001946"/>
    </source>
</evidence>
<dbReference type="PANTHER" id="PTHR23389:SF9">
    <property type="entry name" value="DNA LIGASE"/>
    <property type="match status" value="1"/>
</dbReference>
<dbReference type="Pfam" id="PF03119">
    <property type="entry name" value="DNA_ligase_ZBD"/>
    <property type="match status" value="1"/>
</dbReference>
<dbReference type="PROSITE" id="PS01055">
    <property type="entry name" value="DNA_LIGASE_N1"/>
    <property type="match status" value="1"/>
</dbReference>
<dbReference type="Pfam" id="PF01653">
    <property type="entry name" value="DNA_ligase_aden"/>
    <property type="match status" value="1"/>
</dbReference>
<keyword evidence="9" id="KW-0460">Magnesium</keyword>
<dbReference type="GO" id="GO:0003911">
    <property type="term" value="F:DNA ligase (NAD+) activity"/>
    <property type="evidence" value="ECO:0007669"/>
    <property type="project" value="UniProtKB-EC"/>
</dbReference>
<dbReference type="SUPFAM" id="SSF50249">
    <property type="entry name" value="Nucleic acid-binding proteins"/>
    <property type="match status" value="1"/>
</dbReference>
<dbReference type="SUPFAM" id="SSF47781">
    <property type="entry name" value="RuvA domain 2-like"/>
    <property type="match status" value="1"/>
</dbReference>
<evidence type="ECO:0000256" key="8">
    <source>
        <dbReference type="ARBA" id="ARBA00022833"/>
    </source>
</evidence>
<dbReference type="InterPro" id="IPR013840">
    <property type="entry name" value="DNAligase_N"/>
</dbReference>
<comment type="catalytic activity">
    <reaction evidence="12">
        <text>NAD(+) + (deoxyribonucleotide)n-3'-hydroxyl + 5'-phospho-(deoxyribonucleotide)m = (deoxyribonucleotide)n+m + AMP + beta-nicotinamide D-nucleotide.</text>
        <dbReference type="EC" id="6.5.1.2"/>
    </reaction>
</comment>
<dbReference type="FunFam" id="1.10.287.610:FF:000002">
    <property type="entry name" value="DNA ligase"/>
    <property type="match status" value="1"/>
</dbReference>
<dbReference type="GO" id="GO:0006260">
    <property type="term" value="P:DNA replication"/>
    <property type="evidence" value="ECO:0007669"/>
    <property type="project" value="UniProtKB-KW"/>
</dbReference>
<dbReference type="AlphaFoldDB" id="A0A3B0ZJM1"/>
<dbReference type="Pfam" id="PF00533">
    <property type="entry name" value="BRCT"/>
    <property type="match status" value="1"/>
</dbReference>
<dbReference type="FunFam" id="1.10.150.20:FF:000006">
    <property type="entry name" value="DNA ligase"/>
    <property type="match status" value="1"/>
</dbReference>
<dbReference type="InterPro" id="IPR010994">
    <property type="entry name" value="RuvA_2-like"/>
</dbReference>
<dbReference type="FunFam" id="1.10.150.20:FF:000007">
    <property type="entry name" value="DNA ligase"/>
    <property type="match status" value="1"/>
</dbReference>
<dbReference type="CDD" id="cd00114">
    <property type="entry name" value="LIGANc"/>
    <property type="match status" value="1"/>
</dbReference>
<dbReference type="Gene3D" id="2.40.50.140">
    <property type="entry name" value="Nucleic acid-binding proteins"/>
    <property type="match status" value="1"/>
</dbReference>
<dbReference type="InterPro" id="IPR004149">
    <property type="entry name" value="Znf_DNAligase_C4"/>
</dbReference>
<keyword evidence="4 14" id="KW-0436">Ligase</keyword>
<dbReference type="GO" id="GO:0005829">
    <property type="term" value="C:cytosol"/>
    <property type="evidence" value="ECO:0007669"/>
    <property type="project" value="TreeGrafter"/>
</dbReference>
<dbReference type="InterPro" id="IPR013839">
    <property type="entry name" value="DNAligase_adenylation"/>
</dbReference>
<dbReference type="NCBIfam" id="NF005932">
    <property type="entry name" value="PRK07956.1"/>
    <property type="match status" value="1"/>
</dbReference>
<evidence type="ECO:0000256" key="2">
    <source>
        <dbReference type="ARBA" id="ARBA00004067"/>
    </source>
</evidence>
<sequence>MPTSTDIAASIAQLRIEINHHNHQYYVLDDPQIPDAEYDRLMQQLQALELQAPELITPDSPTQRVGAKPLSGFDEVVHAVAMLSLDNAFSDDDMLAFDARITKGLEVDEVSYCAEPKLDGLAVSLRYENGLLVRAATRGDGRVGEDITRNVRTIGSVPLRLMGEDFPPVLEVRGEVYMPRAGFDALNKRQRDHDEKPFANPRNAAAGSLRQLDPEITATRPLAMYCYGVGEVDEQRLPTLHSAILARLKEWGLRVSPETEEVRGVAGCLAYYRKIGEQRDALPYEIDGVVFKVNSLKQQQSLGFVSRAPRWAIAHKFPAQEEMTRLIDIDIQVGRTGALTPVARLEPVFVGGVTVTNATLHNEDEVRRKDVRGGDMVVVRRAGDVIPEVVSVVLAQRPDDARAFVMPTDCPVCGSEVRRVEGEAVSRCSGGLYCSAQRKEAIKHFASRRAMDIEGLGDKLVEQLVEIGWLNSVADLYDRSALPHERLAGMERMGDKSADNLIAAIDKSKQTSLARFLFSLGIREVGQATAQSLANHFGQLPAIMDADEEALLAVADVGPVVVANLRAFFHESHNREVIESLQRLGVQWPDVAAKRDQPQPLAGQIFVLTGSMESMTRDEAKGKLQALGAKVTGSVSKKTSYLVVGADPGSKRDKAEKLGVPILDEAALESLLAAHPATG</sequence>
<evidence type="ECO:0000313" key="14">
    <source>
        <dbReference type="EMBL" id="VAW89300.1"/>
    </source>
</evidence>
<dbReference type="InterPro" id="IPR036420">
    <property type="entry name" value="BRCT_dom_sf"/>
</dbReference>
<evidence type="ECO:0000256" key="12">
    <source>
        <dbReference type="ARBA" id="ARBA00034005"/>
    </source>
</evidence>
<dbReference type="PIRSF" id="PIRSF001604">
    <property type="entry name" value="LigA"/>
    <property type="match status" value="1"/>
</dbReference>
<dbReference type="FunFam" id="3.30.470.30:FF:000001">
    <property type="entry name" value="DNA ligase"/>
    <property type="match status" value="1"/>
</dbReference>
<dbReference type="PANTHER" id="PTHR23389">
    <property type="entry name" value="CHROMOSOME TRANSMISSION FIDELITY FACTOR 18"/>
    <property type="match status" value="1"/>
</dbReference>
<evidence type="ECO:0000256" key="4">
    <source>
        <dbReference type="ARBA" id="ARBA00022598"/>
    </source>
</evidence>
<evidence type="ECO:0000256" key="11">
    <source>
        <dbReference type="ARBA" id="ARBA00023204"/>
    </source>
</evidence>
<keyword evidence="5" id="KW-0235">DNA replication</keyword>
<comment type="cofactor">
    <cofactor evidence="1">
        <name>Mg(2+)</name>
        <dbReference type="ChEBI" id="CHEBI:18420"/>
    </cofactor>
</comment>
<evidence type="ECO:0000256" key="7">
    <source>
        <dbReference type="ARBA" id="ARBA00022763"/>
    </source>
</evidence>
<feature type="domain" description="BRCT" evidence="13">
    <location>
        <begin position="596"/>
        <end position="679"/>
    </location>
</feature>
<dbReference type="SUPFAM" id="SSF52113">
    <property type="entry name" value="BRCT domain"/>
    <property type="match status" value="1"/>
</dbReference>
<proteinExistence type="inferred from homology"/>
<dbReference type="Gene3D" id="3.40.50.10190">
    <property type="entry name" value="BRCT domain"/>
    <property type="match status" value="1"/>
</dbReference>
<organism evidence="14">
    <name type="scientific">hydrothermal vent metagenome</name>
    <dbReference type="NCBI Taxonomy" id="652676"/>
    <lineage>
        <taxon>unclassified sequences</taxon>
        <taxon>metagenomes</taxon>
        <taxon>ecological metagenomes</taxon>
    </lineage>
</organism>
<dbReference type="GO" id="GO:0006281">
    <property type="term" value="P:DNA repair"/>
    <property type="evidence" value="ECO:0007669"/>
    <property type="project" value="UniProtKB-KW"/>
</dbReference>
<keyword evidence="10" id="KW-0520">NAD</keyword>
<keyword evidence="8" id="KW-0862">Zinc</keyword>
<evidence type="ECO:0000259" key="13">
    <source>
        <dbReference type="PROSITE" id="PS50172"/>
    </source>
</evidence>
<dbReference type="FunFam" id="2.40.50.140:FF:000012">
    <property type="entry name" value="DNA ligase"/>
    <property type="match status" value="1"/>
</dbReference>
<dbReference type="HAMAP" id="MF_01588">
    <property type="entry name" value="DNA_ligase_A"/>
    <property type="match status" value="1"/>
</dbReference>
<dbReference type="InterPro" id="IPR018239">
    <property type="entry name" value="DNA_ligase_AS"/>
</dbReference>
<dbReference type="Gene3D" id="6.20.10.30">
    <property type="match status" value="1"/>
</dbReference>
<protein>
    <recommendedName>
        <fullName evidence="3">DNA ligase (NAD(+))</fullName>
        <ecNumber evidence="3">6.5.1.2</ecNumber>
    </recommendedName>
</protein>
<dbReference type="Pfam" id="PF03120">
    <property type="entry name" value="OB_DNA_ligase"/>
    <property type="match status" value="1"/>
</dbReference>
<dbReference type="EC" id="6.5.1.2" evidence="3"/>
<dbReference type="PROSITE" id="PS50172">
    <property type="entry name" value="BRCT"/>
    <property type="match status" value="1"/>
</dbReference>
<dbReference type="InterPro" id="IPR003583">
    <property type="entry name" value="Hlx-hairpin-Hlx_DNA-bd_motif"/>
</dbReference>
<dbReference type="InterPro" id="IPR004150">
    <property type="entry name" value="NAD_DNA_ligase_OB"/>
</dbReference>
<dbReference type="PROSITE" id="PS01056">
    <property type="entry name" value="DNA_LIGASE_N2"/>
    <property type="match status" value="1"/>
</dbReference>
<keyword evidence="6" id="KW-0479">Metal-binding</keyword>
<dbReference type="SMART" id="SM00532">
    <property type="entry name" value="LIGANc"/>
    <property type="match status" value="1"/>
</dbReference>
<dbReference type="GO" id="GO:0046872">
    <property type="term" value="F:metal ion binding"/>
    <property type="evidence" value="ECO:0007669"/>
    <property type="project" value="UniProtKB-KW"/>
</dbReference>
<dbReference type="CDD" id="cd17748">
    <property type="entry name" value="BRCT_DNA_ligase_like"/>
    <property type="match status" value="1"/>
</dbReference>
<dbReference type="InterPro" id="IPR033136">
    <property type="entry name" value="DNA_ligase_CS"/>
</dbReference>
<dbReference type="InterPro" id="IPR001357">
    <property type="entry name" value="BRCT_dom"/>
</dbReference>
<evidence type="ECO:0000256" key="10">
    <source>
        <dbReference type="ARBA" id="ARBA00023027"/>
    </source>
</evidence>
<comment type="function">
    <text evidence="2">DNA ligase that catalyzes the formation of phosphodiester linkages between 5'-phosphoryl and 3'-hydroxyl groups in double-stranded DNA using NAD as a coenzyme and as the energy source for the reaction. It is essential for DNA replication and repair of damaged DNA.</text>
</comment>
<dbReference type="SMART" id="SM00292">
    <property type="entry name" value="BRCT"/>
    <property type="match status" value="1"/>
</dbReference>
<dbReference type="SMART" id="SM00278">
    <property type="entry name" value="HhH1"/>
    <property type="match status" value="4"/>
</dbReference>
<dbReference type="Pfam" id="PF12826">
    <property type="entry name" value="HHH_2"/>
    <property type="match status" value="1"/>
</dbReference>
<evidence type="ECO:0000256" key="3">
    <source>
        <dbReference type="ARBA" id="ARBA00012722"/>
    </source>
</evidence>
<dbReference type="InterPro" id="IPR041663">
    <property type="entry name" value="DisA/LigA_HHH"/>
</dbReference>
<keyword evidence="7" id="KW-0227">DNA damage</keyword>
<dbReference type="Gene3D" id="1.10.287.610">
    <property type="entry name" value="Helix hairpin bin"/>
    <property type="match status" value="1"/>
</dbReference>
<evidence type="ECO:0000256" key="5">
    <source>
        <dbReference type="ARBA" id="ARBA00022705"/>
    </source>
</evidence>
<dbReference type="EMBL" id="UOFQ01000129">
    <property type="protein sequence ID" value="VAW89300.1"/>
    <property type="molecule type" value="Genomic_DNA"/>
</dbReference>